<evidence type="ECO:0000313" key="2">
    <source>
        <dbReference type="EMBL" id="GCB29399.1"/>
    </source>
</evidence>
<dbReference type="Proteomes" id="UP000287361">
    <property type="component" value="Unassembled WGS sequence"/>
</dbReference>
<dbReference type="GO" id="GO:0016787">
    <property type="term" value="F:hydrolase activity"/>
    <property type="evidence" value="ECO:0007669"/>
    <property type="project" value="UniProtKB-KW"/>
</dbReference>
<dbReference type="Gene3D" id="1.10.3210.10">
    <property type="entry name" value="Hypothetical protein af1432"/>
    <property type="match status" value="1"/>
</dbReference>
<evidence type="ECO:0000313" key="3">
    <source>
        <dbReference type="Proteomes" id="UP000287361"/>
    </source>
</evidence>
<keyword evidence="2" id="KW-0378">Hydrolase</keyword>
<dbReference type="Pfam" id="PF01966">
    <property type="entry name" value="HD"/>
    <property type="match status" value="1"/>
</dbReference>
<keyword evidence="3" id="KW-1185">Reference proteome</keyword>
<organism evidence="2 3">
    <name type="scientific">Anaerotignum faecicola</name>
    <dbReference type="NCBI Taxonomy" id="2358141"/>
    <lineage>
        <taxon>Bacteria</taxon>
        <taxon>Bacillati</taxon>
        <taxon>Bacillota</taxon>
        <taxon>Clostridia</taxon>
        <taxon>Lachnospirales</taxon>
        <taxon>Anaerotignaceae</taxon>
        <taxon>Anaerotignum</taxon>
    </lineage>
</organism>
<proteinExistence type="predicted"/>
<reference evidence="2 3" key="1">
    <citation type="submission" date="2018-10" db="EMBL/GenBank/DDBJ databases">
        <title>Draft Genome Sequence of Anaerotignum sp. KCTC 15736.</title>
        <authorList>
            <person name="Choi S.H."/>
            <person name="Kim J.S."/>
            <person name="Kang S.W."/>
            <person name="Lee J.S."/>
            <person name="Park S.H."/>
        </authorList>
    </citation>
    <scope>NUCLEOTIDE SEQUENCE [LARGE SCALE GENOMIC DNA]</scope>
    <source>
        <strain evidence="2 3">KCTC 15736</strain>
    </source>
</reference>
<accession>A0A401LCY5</accession>
<protein>
    <submittedName>
        <fullName evidence="2">HD family phosphohydrolase</fullName>
    </submittedName>
</protein>
<dbReference type="InterPro" id="IPR006674">
    <property type="entry name" value="HD_domain"/>
</dbReference>
<dbReference type="CDD" id="cd00077">
    <property type="entry name" value="HDc"/>
    <property type="match status" value="1"/>
</dbReference>
<gene>
    <name evidence="2" type="ORF">KGMB03357_10600</name>
</gene>
<dbReference type="OrthoDB" id="155250at2"/>
<comment type="caution">
    <text evidence="2">The sequence shown here is derived from an EMBL/GenBank/DDBJ whole genome shotgun (WGS) entry which is preliminary data.</text>
</comment>
<dbReference type="SUPFAM" id="SSF109604">
    <property type="entry name" value="HD-domain/PDEase-like"/>
    <property type="match status" value="1"/>
</dbReference>
<dbReference type="InterPro" id="IPR003607">
    <property type="entry name" value="HD/PDEase_dom"/>
</dbReference>
<evidence type="ECO:0000259" key="1">
    <source>
        <dbReference type="Pfam" id="PF01966"/>
    </source>
</evidence>
<name>A0A401LCY5_9FIRM</name>
<dbReference type="AlphaFoldDB" id="A0A401LCY5"/>
<dbReference type="EMBL" id="BHVZ01000001">
    <property type="protein sequence ID" value="GCB29399.1"/>
    <property type="molecule type" value="Genomic_DNA"/>
</dbReference>
<sequence>MLTIPQLTEKMIAFSEGNTADIHHFLCVWAYAKTIGEAEGLDEKTQFLLEATAILHDISCPLCREKYGNTDGKHQEAESPRLVQGFLADSGFDAALIDRISYLIAHHHTVTGIDGMDYQILIEADFLVNAAEKGLGKEAATHFLENVAKTDCGRRLLQSIFLDK</sequence>
<feature type="domain" description="HD" evidence="1">
    <location>
        <begin position="22"/>
        <end position="111"/>
    </location>
</feature>